<reference evidence="1 2" key="1">
    <citation type="journal article" date="2023" name="Plants (Basel)">
        <title>Bridging the Gap: Combining Genomics and Transcriptomics Approaches to Understand Stylosanthes scabra, an Orphan Legume from the Brazilian Caatinga.</title>
        <authorList>
            <person name="Ferreira-Neto J.R.C."/>
            <person name="da Silva M.D."/>
            <person name="Binneck E."/>
            <person name="de Melo N.F."/>
            <person name="da Silva R.H."/>
            <person name="de Melo A.L.T.M."/>
            <person name="Pandolfi V."/>
            <person name="Bustamante F.O."/>
            <person name="Brasileiro-Vidal A.C."/>
            <person name="Benko-Iseppon A.M."/>
        </authorList>
    </citation>
    <scope>NUCLEOTIDE SEQUENCE [LARGE SCALE GENOMIC DNA]</scope>
    <source>
        <tissue evidence="1">Leaves</tissue>
    </source>
</reference>
<comment type="caution">
    <text evidence="1">The sequence shown here is derived from an EMBL/GenBank/DDBJ whole genome shotgun (WGS) entry which is preliminary data.</text>
</comment>
<organism evidence="1 2">
    <name type="scientific">Stylosanthes scabra</name>
    <dbReference type="NCBI Taxonomy" id="79078"/>
    <lineage>
        <taxon>Eukaryota</taxon>
        <taxon>Viridiplantae</taxon>
        <taxon>Streptophyta</taxon>
        <taxon>Embryophyta</taxon>
        <taxon>Tracheophyta</taxon>
        <taxon>Spermatophyta</taxon>
        <taxon>Magnoliopsida</taxon>
        <taxon>eudicotyledons</taxon>
        <taxon>Gunneridae</taxon>
        <taxon>Pentapetalae</taxon>
        <taxon>rosids</taxon>
        <taxon>fabids</taxon>
        <taxon>Fabales</taxon>
        <taxon>Fabaceae</taxon>
        <taxon>Papilionoideae</taxon>
        <taxon>50 kb inversion clade</taxon>
        <taxon>dalbergioids sensu lato</taxon>
        <taxon>Dalbergieae</taxon>
        <taxon>Pterocarpus clade</taxon>
        <taxon>Stylosanthes</taxon>
    </lineage>
</organism>
<accession>A0ABU6R0V1</accession>
<dbReference type="PANTHER" id="PTHR31901">
    <property type="entry name" value="GH3 DOMAIN-CONTAINING PROTEIN"/>
    <property type="match status" value="1"/>
</dbReference>
<feature type="non-terminal residue" evidence="1">
    <location>
        <position position="211"/>
    </location>
</feature>
<keyword evidence="2" id="KW-1185">Reference proteome</keyword>
<dbReference type="InterPro" id="IPR004993">
    <property type="entry name" value="GH3"/>
</dbReference>
<proteinExistence type="predicted"/>
<dbReference type="EMBL" id="JASCZI010007725">
    <property type="protein sequence ID" value="MED6117695.1"/>
    <property type="molecule type" value="Genomic_DNA"/>
</dbReference>
<protein>
    <submittedName>
        <fullName evidence="1">Jasmonoyl--L-amino acid synthetase jar6</fullName>
    </submittedName>
</protein>
<dbReference type="Pfam" id="PF03321">
    <property type="entry name" value="GH3"/>
    <property type="match status" value="1"/>
</dbReference>
<evidence type="ECO:0000313" key="1">
    <source>
        <dbReference type="EMBL" id="MED6117695.1"/>
    </source>
</evidence>
<name>A0ABU6R0V1_9FABA</name>
<dbReference type="Proteomes" id="UP001341840">
    <property type="component" value="Unassembled WGS sequence"/>
</dbReference>
<gene>
    <name evidence="1" type="primary">JAR6_4</name>
    <name evidence="1" type="ORF">PIB30_112155</name>
</gene>
<evidence type="ECO:0000313" key="2">
    <source>
        <dbReference type="Proteomes" id="UP001341840"/>
    </source>
</evidence>
<dbReference type="PANTHER" id="PTHR31901:SF5">
    <property type="entry name" value="JASMONOYL--L-AMINO ACID SYNTHETASE JAR1"/>
    <property type="match status" value="1"/>
</dbReference>
<sequence length="211" mass="24024">MEKVIQEFERLTKDAGRVQRETLKRILEDNASAEYLQNLGLNGRTDPESFKACVPVITHKELETYIYRIIDGDTSSILTGKPITTMSLSTGTTQGKPKYVPWNDELFEISMQIHHTSSAYRNIEFPIKNGKVLNFMYISKQFKTKGGITVGRATSNVFHNSRFKEETEVVQFQGCSPDEVILGPDYFQSLYCHLLCGLIFHEQVQVVSSIF</sequence>